<evidence type="ECO:0000313" key="4">
    <source>
        <dbReference type="Proteomes" id="UP001407347"/>
    </source>
</evidence>
<reference evidence="3 4" key="1">
    <citation type="journal article" date="2023" name="PLoS ONE">
        <title>Complete genome assembly of Hawai'i environmental nontuberculous mycobacteria reveals unexpected co-isolation with methylobacteria.</title>
        <authorList>
            <person name="Hendrix J."/>
            <person name="Epperson L.E."/>
            <person name="Tong E.I."/>
            <person name="Chan Y.L."/>
            <person name="Hasan N.A."/>
            <person name="Dawrs S.N."/>
            <person name="Norton G.J."/>
            <person name="Virdi R."/>
            <person name="Crooks J.L."/>
            <person name="Chan E.D."/>
            <person name="Honda J.R."/>
            <person name="Strong M."/>
        </authorList>
    </citation>
    <scope>NUCLEOTIDE SEQUENCE [LARGE SCALE GENOMIC DNA]</scope>
    <source>
        <strain evidence="3 4">NJH_HI04-1</strain>
    </source>
</reference>
<proteinExistence type="predicted"/>
<dbReference type="Proteomes" id="UP001407347">
    <property type="component" value="Unassembled WGS sequence"/>
</dbReference>
<dbReference type="RefSeq" id="WP_242222594.1">
    <property type="nucleotide sequence ID" value="NZ_JAQYXP010000002.1"/>
</dbReference>
<evidence type="ECO:0000259" key="2">
    <source>
        <dbReference type="Pfam" id="PF08240"/>
    </source>
</evidence>
<evidence type="ECO:0000313" key="3">
    <source>
        <dbReference type="EMBL" id="MEN3234811.1"/>
    </source>
</evidence>
<name>A0ABU9ZTD5_9HYPH</name>
<dbReference type="InterPro" id="IPR013154">
    <property type="entry name" value="ADH-like_N"/>
</dbReference>
<gene>
    <name evidence="3" type="ORF">PUR29_14520</name>
</gene>
<sequence length="125" mass="13138">MMTETVTNQAAWQKAPGQPLRIGVTALPHLAANEILIRNAAIAINPLDWILQDVALLPWLDYPAILGSDVSGEVAAVGGAVQGRRSSHRTGGRDNRKSTCAGCVPAPHDRAGPHGGADPQQHGLR</sequence>
<dbReference type="InterPro" id="IPR011032">
    <property type="entry name" value="GroES-like_sf"/>
</dbReference>
<feature type="domain" description="Alcohol dehydrogenase-like N-terminal" evidence="2">
    <location>
        <begin position="32"/>
        <end position="101"/>
    </location>
</feature>
<organism evidence="3 4">
    <name type="scientific">Methylobacterium ajmalii</name>
    <dbReference type="NCBI Taxonomy" id="2738439"/>
    <lineage>
        <taxon>Bacteria</taxon>
        <taxon>Pseudomonadati</taxon>
        <taxon>Pseudomonadota</taxon>
        <taxon>Alphaproteobacteria</taxon>
        <taxon>Hyphomicrobiales</taxon>
        <taxon>Methylobacteriaceae</taxon>
        <taxon>Methylobacterium</taxon>
    </lineage>
</organism>
<dbReference type="EMBL" id="JAQYXP010000002">
    <property type="protein sequence ID" value="MEN3234811.1"/>
    <property type="molecule type" value="Genomic_DNA"/>
</dbReference>
<feature type="region of interest" description="Disordered" evidence="1">
    <location>
        <begin position="79"/>
        <end position="125"/>
    </location>
</feature>
<keyword evidence="4" id="KW-1185">Reference proteome</keyword>
<dbReference type="SUPFAM" id="SSF50129">
    <property type="entry name" value="GroES-like"/>
    <property type="match status" value="1"/>
</dbReference>
<protein>
    <recommendedName>
        <fullName evidence="2">Alcohol dehydrogenase-like N-terminal domain-containing protein</fullName>
    </recommendedName>
</protein>
<accession>A0ABU9ZTD5</accession>
<dbReference type="Gene3D" id="3.90.180.10">
    <property type="entry name" value="Medium-chain alcohol dehydrogenases, catalytic domain"/>
    <property type="match status" value="1"/>
</dbReference>
<evidence type="ECO:0000256" key="1">
    <source>
        <dbReference type="SAM" id="MobiDB-lite"/>
    </source>
</evidence>
<dbReference type="Pfam" id="PF08240">
    <property type="entry name" value="ADH_N"/>
    <property type="match status" value="1"/>
</dbReference>
<comment type="caution">
    <text evidence="3">The sequence shown here is derived from an EMBL/GenBank/DDBJ whole genome shotgun (WGS) entry which is preliminary data.</text>
</comment>